<dbReference type="GO" id="GO:0005694">
    <property type="term" value="C:chromosome"/>
    <property type="evidence" value="ECO:0007669"/>
    <property type="project" value="InterPro"/>
</dbReference>
<keyword evidence="10" id="KW-0175">Coiled coil</keyword>
<evidence type="ECO:0000313" key="13">
    <source>
        <dbReference type="Proteomes" id="UP001162131"/>
    </source>
</evidence>
<protein>
    <recommendedName>
        <fullName evidence="4">DNA topoisomerase 1</fullName>
        <ecNumber evidence="3">5.6.2.1</ecNumber>
    </recommendedName>
    <alternativeName>
        <fullName evidence="8">DNA topoisomerase I</fullName>
    </alternativeName>
</protein>
<dbReference type="PROSITE" id="PS52038">
    <property type="entry name" value="TOPO_IB_2"/>
    <property type="match status" value="1"/>
</dbReference>
<dbReference type="PRINTS" id="PR00416">
    <property type="entry name" value="EUTPISMRASEI"/>
</dbReference>
<evidence type="ECO:0000256" key="1">
    <source>
        <dbReference type="ARBA" id="ARBA00000213"/>
    </source>
</evidence>
<feature type="coiled-coil region" evidence="10">
    <location>
        <begin position="472"/>
        <end position="550"/>
    </location>
</feature>
<dbReference type="PANTHER" id="PTHR10290:SF3">
    <property type="entry name" value="DNA TOPOISOMERASE 1"/>
    <property type="match status" value="1"/>
</dbReference>
<keyword evidence="13" id="KW-1185">Reference proteome</keyword>
<comment type="caution">
    <text evidence="12">The sequence shown here is derived from an EMBL/GenBank/DDBJ whole genome shotgun (WGS) entry which is preliminary data.</text>
</comment>
<dbReference type="InterPro" id="IPR001631">
    <property type="entry name" value="TopoI"/>
</dbReference>
<keyword evidence="5 9" id="KW-0799">Topoisomerase</keyword>
<accession>A0AAU9JSB3</accession>
<dbReference type="GO" id="GO:0006260">
    <property type="term" value="P:DNA replication"/>
    <property type="evidence" value="ECO:0007669"/>
    <property type="project" value="TreeGrafter"/>
</dbReference>
<feature type="active site" description="O-(3'-phospho-DNA)-tyrosine intermediate" evidence="9">
    <location>
        <position position="555"/>
    </location>
</feature>
<dbReference type="GO" id="GO:0005730">
    <property type="term" value="C:nucleolus"/>
    <property type="evidence" value="ECO:0007669"/>
    <property type="project" value="TreeGrafter"/>
</dbReference>
<evidence type="ECO:0000256" key="2">
    <source>
        <dbReference type="ARBA" id="ARBA00006645"/>
    </source>
</evidence>
<dbReference type="InterPro" id="IPR013030">
    <property type="entry name" value="DNA_topo_DNA_db_N_dom2"/>
</dbReference>
<comment type="catalytic activity">
    <reaction evidence="1 9">
        <text>ATP-independent breakage of single-stranded DNA, followed by passage and rejoining.</text>
        <dbReference type="EC" id="5.6.2.1"/>
    </reaction>
</comment>
<dbReference type="CDD" id="cd00660">
    <property type="entry name" value="Topoisomer_IB_N"/>
    <property type="match status" value="1"/>
</dbReference>
<name>A0AAU9JSB3_9CILI</name>
<evidence type="ECO:0000313" key="12">
    <source>
        <dbReference type="EMBL" id="CAG9329250.1"/>
    </source>
</evidence>
<dbReference type="InterPro" id="IPR013034">
    <property type="entry name" value="DNA_topo_DNA_db_N_dom1"/>
</dbReference>
<evidence type="ECO:0000256" key="8">
    <source>
        <dbReference type="ARBA" id="ARBA00033297"/>
    </source>
</evidence>
<dbReference type="InterPro" id="IPR011010">
    <property type="entry name" value="DNA_brk_join_enz"/>
</dbReference>
<dbReference type="GO" id="GO:0003917">
    <property type="term" value="F:DNA topoisomerase type I (single strand cut, ATP-independent) activity"/>
    <property type="evidence" value="ECO:0007669"/>
    <property type="project" value="UniProtKB-UniRule"/>
</dbReference>
<evidence type="ECO:0000256" key="4">
    <source>
        <dbReference type="ARBA" id="ARBA00019632"/>
    </source>
</evidence>
<dbReference type="PANTHER" id="PTHR10290">
    <property type="entry name" value="DNA TOPOISOMERASE I"/>
    <property type="match status" value="1"/>
</dbReference>
<comment type="similarity">
    <text evidence="2 9">Belongs to the type IB topoisomerase family.</text>
</comment>
<keyword evidence="6 9" id="KW-0238">DNA-binding</keyword>
<keyword evidence="7 9" id="KW-0413">Isomerase</keyword>
<dbReference type="InterPro" id="IPR008336">
    <property type="entry name" value="TopoI_DNA-bd_euk"/>
</dbReference>
<evidence type="ECO:0000256" key="5">
    <source>
        <dbReference type="ARBA" id="ARBA00023029"/>
    </source>
</evidence>
<dbReference type="Pfam" id="PF14370">
    <property type="entry name" value="Topo_C_assoc"/>
    <property type="match status" value="1"/>
</dbReference>
<dbReference type="AlphaFoldDB" id="A0AAU9JSB3"/>
<dbReference type="SMART" id="SM00435">
    <property type="entry name" value="TOPEUc"/>
    <property type="match status" value="1"/>
</dbReference>
<dbReference type="Gene3D" id="2.170.11.10">
    <property type="entry name" value="DNA Topoisomerase I, domain 2"/>
    <property type="match status" value="1"/>
</dbReference>
<dbReference type="Proteomes" id="UP001162131">
    <property type="component" value="Unassembled WGS sequence"/>
</dbReference>
<evidence type="ECO:0000256" key="9">
    <source>
        <dbReference type="PROSITE-ProRule" id="PRU01382"/>
    </source>
</evidence>
<feature type="coiled-coil region" evidence="10">
    <location>
        <begin position="138"/>
        <end position="170"/>
    </location>
</feature>
<dbReference type="SUPFAM" id="SSF56741">
    <property type="entry name" value="Eukaryotic DNA topoisomerase I, N-terminal DNA-binding fragment"/>
    <property type="match status" value="1"/>
</dbReference>
<dbReference type="InterPro" id="IPR051062">
    <property type="entry name" value="Topoisomerase_IB"/>
</dbReference>
<evidence type="ECO:0000256" key="10">
    <source>
        <dbReference type="SAM" id="Coils"/>
    </source>
</evidence>
<feature type="domain" description="DNA topoisomerase I eukaryotic-type" evidence="11">
    <location>
        <begin position="192"/>
        <end position="569"/>
    </location>
</feature>
<dbReference type="InterPro" id="IPR025834">
    <property type="entry name" value="TopoI_C_dom"/>
</dbReference>
<evidence type="ECO:0000256" key="7">
    <source>
        <dbReference type="ARBA" id="ARBA00023235"/>
    </source>
</evidence>
<dbReference type="InterPro" id="IPR013500">
    <property type="entry name" value="TopoI_cat_euk"/>
</dbReference>
<dbReference type="Gene3D" id="3.90.15.10">
    <property type="entry name" value="Topoisomerase I, Chain A, domain 3"/>
    <property type="match status" value="1"/>
</dbReference>
<gene>
    <name evidence="12" type="ORF">BSTOLATCC_MIC48076</name>
</gene>
<dbReference type="SUPFAM" id="SSF56349">
    <property type="entry name" value="DNA breaking-rejoining enzymes"/>
    <property type="match status" value="1"/>
</dbReference>
<evidence type="ECO:0000259" key="11">
    <source>
        <dbReference type="SMART" id="SM00435"/>
    </source>
</evidence>
<dbReference type="InterPro" id="IPR036202">
    <property type="entry name" value="TopoI_DNA-bd_euk_N_sf"/>
</dbReference>
<evidence type="ECO:0000256" key="3">
    <source>
        <dbReference type="ARBA" id="ARBA00012891"/>
    </source>
</evidence>
<dbReference type="InterPro" id="IPR014711">
    <property type="entry name" value="TopoI_cat_a-hlx-sub_euk"/>
</dbReference>
<organism evidence="12 13">
    <name type="scientific">Blepharisma stoltei</name>
    <dbReference type="NCBI Taxonomy" id="1481888"/>
    <lineage>
        <taxon>Eukaryota</taxon>
        <taxon>Sar</taxon>
        <taxon>Alveolata</taxon>
        <taxon>Ciliophora</taxon>
        <taxon>Postciliodesmatophora</taxon>
        <taxon>Heterotrichea</taxon>
        <taxon>Heterotrichida</taxon>
        <taxon>Blepharismidae</taxon>
        <taxon>Blepharisma</taxon>
    </lineage>
</organism>
<dbReference type="Gene3D" id="1.10.132.10">
    <property type="match status" value="1"/>
</dbReference>
<dbReference type="GO" id="GO:0003677">
    <property type="term" value="F:DNA binding"/>
    <property type="evidence" value="ECO:0007669"/>
    <property type="project" value="UniProtKB-UniRule"/>
</dbReference>
<dbReference type="EC" id="5.6.2.1" evidence="3"/>
<dbReference type="Gene3D" id="1.10.10.41">
    <property type="entry name" value="Yeast DNA topoisomerase - domain 1"/>
    <property type="match status" value="1"/>
</dbReference>
<dbReference type="Pfam" id="PF02919">
    <property type="entry name" value="Topoisom_I_N"/>
    <property type="match status" value="1"/>
</dbReference>
<dbReference type="Pfam" id="PF01028">
    <property type="entry name" value="Topoisom_I"/>
    <property type="match status" value="1"/>
</dbReference>
<proteinExistence type="inferred from homology"/>
<dbReference type="InterPro" id="IPR014727">
    <property type="entry name" value="TopoI_cat_a/b-sub_euk"/>
</dbReference>
<sequence>MDLLRFLEHPSFLLFRRFSHANIDRSLNRRRKLLKQSHWWKNYSPESTSTVKWTTLSHHGVIFPPPYSPHKIPIIYEGNPIILKPHQEEAATLWASVIGTQWETKETFRKNFERSFLETLGKRHKIKSLDKCDFSQIVEYLEKEKENKKNRTAEEKRAEKEEKLALYKKKGYAVVDGVKEKILNFVVEPPGLFRGRGDHPKAGLIKRRIMPEDVTINIGEDSKIPKCPVRGHKWGNIVHNHTVTWLAYYKDPILPNSFKYVWLAATSKMKGLNDMLKYEKARKLKEFIDKARESYWSKIKSRILLDRQLGSALYLIDKLALRVGNEKSNEEADTVGCCSLRVEHIKFEEDNKITLDFLAKDCMRYYNTIQIDPEVYKNLQDFTKNKDLDDDLFDLIRSNTLNDYLKSLMEGLSSKVFRTFNASIRLQEQLAIFNEKNLQLEDKMQFFIKANKEVALLCNHQKTVPKNFDNQLERINSQITKKKSKIENLENHAKELRKKKRLAKSENVKKRITTNIKNTKKMIEKVKDDIEKLETRIEMKEDTKNIALETSKINYIDPRIVVSWCKKNKVPLDKVYSKSLKEKFKWAMNTEPDWVF</sequence>
<dbReference type="EMBL" id="CAJZBQ010000047">
    <property type="protein sequence ID" value="CAG9329250.1"/>
    <property type="molecule type" value="Genomic_DNA"/>
</dbReference>
<dbReference type="GO" id="GO:0006265">
    <property type="term" value="P:DNA topological change"/>
    <property type="evidence" value="ECO:0007669"/>
    <property type="project" value="UniProtKB-UniRule"/>
</dbReference>
<evidence type="ECO:0000256" key="6">
    <source>
        <dbReference type="ARBA" id="ARBA00023125"/>
    </source>
</evidence>
<reference evidence="12" key="1">
    <citation type="submission" date="2021-09" db="EMBL/GenBank/DDBJ databases">
        <authorList>
            <consortium name="AG Swart"/>
            <person name="Singh M."/>
            <person name="Singh A."/>
            <person name="Seah K."/>
            <person name="Emmerich C."/>
        </authorList>
    </citation>
    <scope>NUCLEOTIDE SEQUENCE</scope>
    <source>
        <strain evidence="12">ATCC30299</strain>
    </source>
</reference>
<dbReference type="GO" id="GO:0007059">
    <property type="term" value="P:chromosome segregation"/>
    <property type="evidence" value="ECO:0007669"/>
    <property type="project" value="TreeGrafter"/>
</dbReference>
<dbReference type="InterPro" id="IPR013499">
    <property type="entry name" value="TopoI_euk"/>
</dbReference>